<proteinExistence type="predicted"/>
<sequence>MTHKRLIAVAVIVAAVIVLSVVAVITVVIDDFRNPPDSHARASRRCRSGRYALAS</sequence>
<organism evidence="3 4">
    <name type="scientific">Glycomyces rhizosphaerae</name>
    <dbReference type="NCBI Taxonomy" id="2054422"/>
    <lineage>
        <taxon>Bacteria</taxon>
        <taxon>Bacillati</taxon>
        <taxon>Actinomycetota</taxon>
        <taxon>Actinomycetes</taxon>
        <taxon>Glycomycetales</taxon>
        <taxon>Glycomycetaceae</taxon>
        <taxon>Glycomyces</taxon>
    </lineage>
</organism>
<accession>A0ABV7PXQ3</accession>
<dbReference type="EMBL" id="JBHRWO010000010">
    <property type="protein sequence ID" value="MFC3493386.1"/>
    <property type="molecule type" value="Genomic_DNA"/>
</dbReference>
<keyword evidence="2" id="KW-0472">Membrane</keyword>
<gene>
    <name evidence="3" type="ORF">ACFO8M_12935</name>
</gene>
<protein>
    <submittedName>
        <fullName evidence="3">Uncharacterized protein</fullName>
    </submittedName>
</protein>
<keyword evidence="2" id="KW-1133">Transmembrane helix</keyword>
<name>A0ABV7PXQ3_9ACTN</name>
<feature type="transmembrane region" description="Helical" evidence="2">
    <location>
        <begin position="7"/>
        <end position="29"/>
    </location>
</feature>
<dbReference type="Proteomes" id="UP001595712">
    <property type="component" value="Unassembled WGS sequence"/>
</dbReference>
<evidence type="ECO:0000313" key="3">
    <source>
        <dbReference type="EMBL" id="MFC3493386.1"/>
    </source>
</evidence>
<keyword evidence="2" id="KW-0812">Transmembrane</keyword>
<evidence type="ECO:0000256" key="1">
    <source>
        <dbReference type="SAM" id="MobiDB-lite"/>
    </source>
</evidence>
<dbReference type="RefSeq" id="WP_387975662.1">
    <property type="nucleotide sequence ID" value="NZ_JBHRWO010000010.1"/>
</dbReference>
<evidence type="ECO:0000313" key="4">
    <source>
        <dbReference type="Proteomes" id="UP001595712"/>
    </source>
</evidence>
<comment type="caution">
    <text evidence="3">The sequence shown here is derived from an EMBL/GenBank/DDBJ whole genome shotgun (WGS) entry which is preliminary data.</text>
</comment>
<reference evidence="4" key="1">
    <citation type="journal article" date="2019" name="Int. J. Syst. Evol. Microbiol.">
        <title>The Global Catalogue of Microorganisms (GCM) 10K type strain sequencing project: providing services to taxonomists for standard genome sequencing and annotation.</title>
        <authorList>
            <consortium name="The Broad Institute Genomics Platform"/>
            <consortium name="The Broad Institute Genome Sequencing Center for Infectious Disease"/>
            <person name="Wu L."/>
            <person name="Ma J."/>
        </authorList>
    </citation>
    <scope>NUCLEOTIDE SEQUENCE [LARGE SCALE GENOMIC DNA]</scope>
    <source>
        <strain evidence="4">CGMCC 4.7396</strain>
    </source>
</reference>
<evidence type="ECO:0000256" key="2">
    <source>
        <dbReference type="SAM" id="Phobius"/>
    </source>
</evidence>
<keyword evidence="4" id="KW-1185">Reference proteome</keyword>
<feature type="region of interest" description="Disordered" evidence="1">
    <location>
        <begin position="35"/>
        <end position="55"/>
    </location>
</feature>